<gene>
    <name evidence="1" type="ORF">SAMN05216198_1015</name>
</gene>
<evidence type="ECO:0008006" key="3">
    <source>
        <dbReference type="Google" id="ProtNLM"/>
    </source>
</evidence>
<evidence type="ECO:0000313" key="2">
    <source>
        <dbReference type="Proteomes" id="UP000243426"/>
    </source>
</evidence>
<protein>
    <recommendedName>
        <fullName evidence="3">Phage regulatory protein CII (CP76)</fullName>
    </recommendedName>
</protein>
<dbReference type="GO" id="GO:0003677">
    <property type="term" value="F:DNA binding"/>
    <property type="evidence" value="ECO:0007669"/>
    <property type="project" value="InterPro"/>
</dbReference>
<keyword evidence="2" id="KW-1185">Reference proteome</keyword>
<dbReference type="Proteomes" id="UP000243426">
    <property type="component" value="Chromosome I"/>
</dbReference>
<dbReference type="OrthoDB" id="6939719at2"/>
<evidence type="ECO:0000313" key="1">
    <source>
        <dbReference type="EMBL" id="SDS02648.1"/>
    </source>
</evidence>
<sequence length="160" mass="16957">MSRKDLLPDAGPVLTLRQALYRACRDYRGGINAVALMMGIDPDALAKAVNPNDSRPMRPEWIEEILTMTGDTRLIAALVRPAGAIAFIPEPVTADAATLRALAGTCRAKGDFVESLHLGSADGVWQPHEVALLKHHAAGLISSILSIVAGAEQAMEADHG</sequence>
<dbReference type="EMBL" id="LT629748">
    <property type="protein sequence ID" value="SDS02648.1"/>
    <property type="molecule type" value="Genomic_DNA"/>
</dbReference>
<accession>A0A1H1NUI8</accession>
<reference evidence="2" key="1">
    <citation type="submission" date="2016-10" db="EMBL/GenBank/DDBJ databases">
        <authorList>
            <person name="Varghese N."/>
            <person name="Submissions S."/>
        </authorList>
    </citation>
    <scope>NUCLEOTIDE SEQUENCE [LARGE SCALE GENOMIC DNA]</scope>
    <source>
        <strain evidence="2">2SM5</strain>
    </source>
</reference>
<name>A0A1H1NUI8_9GAMM</name>
<dbReference type="InterPro" id="IPR009679">
    <property type="entry name" value="Phage_186_CII-like"/>
</dbReference>
<dbReference type="RefSeq" id="WP_090272323.1">
    <property type="nucleotide sequence ID" value="NZ_LT629748.1"/>
</dbReference>
<dbReference type="Pfam" id="PF06892">
    <property type="entry name" value="Phage_CP76"/>
    <property type="match status" value="1"/>
</dbReference>
<dbReference type="AlphaFoldDB" id="A0A1H1NUI8"/>
<proteinExistence type="predicted"/>
<organism evidence="1 2">
    <name type="scientific">Halopseudomonas litoralis</name>
    <dbReference type="NCBI Taxonomy" id="797277"/>
    <lineage>
        <taxon>Bacteria</taxon>
        <taxon>Pseudomonadati</taxon>
        <taxon>Pseudomonadota</taxon>
        <taxon>Gammaproteobacteria</taxon>
        <taxon>Pseudomonadales</taxon>
        <taxon>Pseudomonadaceae</taxon>
        <taxon>Halopseudomonas</taxon>
    </lineage>
</organism>
<dbReference type="STRING" id="797277.SAMN05216198_1015"/>